<keyword evidence="2 5" id="KW-0812">Transmembrane</keyword>
<dbReference type="PANTHER" id="PTHR31465:SF34">
    <property type="entry name" value="DOMAIN PROTEIN, PUTATIVE (AFU_ORTHOLOGUE AFUA_3G00480)-RELATED"/>
    <property type="match status" value="1"/>
</dbReference>
<evidence type="ECO:0000256" key="4">
    <source>
        <dbReference type="ARBA" id="ARBA00023136"/>
    </source>
</evidence>
<dbReference type="RefSeq" id="XP_060291151.1">
    <property type="nucleotide sequence ID" value="XM_060444268.1"/>
</dbReference>
<dbReference type="EMBL" id="JAUIRO010000007">
    <property type="protein sequence ID" value="KAK0706057.1"/>
    <property type="molecule type" value="Genomic_DNA"/>
</dbReference>
<sequence>MEDGEPILGSLFIYAPNKVAPVIFAAAFAASAAGHIRQCYRYKCFRMIGLHPVCAVVFSVGYMLREYGAFNYMYSTRNLLVFIFSQVFIFVCPPLLELANYHVLGRIFHYMPYFAPLPAGRVLSTFGGLMMIVEVLNSLGVSFSANPSASQSRQDMGQNLTIVALAIQLAVIVTFVVLAALFHRRCAKAGLHSRAVSTPLATLYASMALILVRCIYRLVEHLGNTTVRLKDIQALRSLSPILRYEWFFWVFEATLMLVNSVIWNVWNPGRYLPSDHHIYLARDGRTEIQGDKGRDERPMLAKAGSILTFGIFFRDKKGSPPFQELNDLPVADCHVIEFM</sequence>
<comment type="caution">
    <text evidence="6">The sequence shown here is derived from an EMBL/GenBank/DDBJ whole genome shotgun (WGS) entry which is preliminary data.</text>
</comment>
<feature type="transmembrane region" description="Helical" evidence="5">
    <location>
        <begin position="160"/>
        <end position="183"/>
    </location>
</feature>
<accession>A0AA40DMB2</accession>
<keyword evidence="3 5" id="KW-1133">Transmembrane helix</keyword>
<name>A0AA40DMB2_9PEZI</name>
<gene>
    <name evidence="6" type="ORF">B0T26DRAFT_743513</name>
</gene>
<protein>
    <submittedName>
        <fullName evidence="6">RTA1 domain protein</fullName>
    </submittedName>
</protein>
<dbReference type="PANTHER" id="PTHR31465">
    <property type="entry name" value="PROTEIN RTA1-RELATED"/>
    <property type="match status" value="1"/>
</dbReference>
<evidence type="ECO:0000256" key="3">
    <source>
        <dbReference type="ARBA" id="ARBA00022989"/>
    </source>
</evidence>
<feature type="transmembrane region" description="Helical" evidence="5">
    <location>
        <begin position="79"/>
        <end position="101"/>
    </location>
</feature>
<feature type="transmembrane region" description="Helical" evidence="5">
    <location>
        <begin position="195"/>
        <end position="219"/>
    </location>
</feature>
<evidence type="ECO:0000256" key="2">
    <source>
        <dbReference type="ARBA" id="ARBA00022692"/>
    </source>
</evidence>
<evidence type="ECO:0000313" key="6">
    <source>
        <dbReference type="EMBL" id="KAK0706057.1"/>
    </source>
</evidence>
<feature type="transmembrane region" description="Helical" evidence="5">
    <location>
        <begin position="44"/>
        <end position="64"/>
    </location>
</feature>
<keyword evidence="7" id="KW-1185">Reference proteome</keyword>
<keyword evidence="4 5" id="KW-0472">Membrane</keyword>
<comment type="subcellular location">
    <subcellularLocation>
        <location evidence="1">Membrane</location>
        <topology evidence="1">Multi-pass membrane protein</topology>
    </subcellularLocation>
</comment>
<reference evidence="6" key="1">
    <citation type="submission" date="2023-06" db="EMBL/GenBank/DDBJ databases">
        <title>Genome-scale phylogeny and comparative genomics of the fungal order Sordariales.</title>
        <authorList>
            <consortium name="Lawrence Berkeley National Laboratory"/>
            <person name="Hensen N."/>
            <person name="Bonometti L."/>
            <person name="Westerberg I."/>
            <person name="Brannstrom I.O."/>
            <person name="Guillou S."/>
            <person name="Cros-Aarteil S."/>
            <person name="Calhoun S."/>
            <person name="Haridas S."/>
            <person name="Kuo A."/>
            <person name="Mondo S."/>
            <person name="Pangilinan J."/>
            <person name="Riley R."/>
            <person name="LaButti K."/>
            <person name="Andreopoulos B."/>
            <person name="Lipzen A."/>
            <person name="Chen C."/>
            <person name="Yanf M."/>
            <person name="Daum C."/>
            <person name="Ng V."/>
            <person name="Clum A."/>
            <person name="Steindorff A."/>
            <person name="Ohm R."/>
            <person name="Martin F."/>
            <person name="Silar P."/>
            <person name="Natvig D."/>
            <person name="Lalanne C."/>
            <person name="Gautier V."/>
            <person name="Ament-velasquez S.L."/>
            <person name="Kruys A."/>
            <person name="Hutchinson M.I."/>
            <person name="Powell A.J."/>
            <person name="Barry K."/>
            <person name="Miller A.N."/>
            <person name="Grigoriev I.V."/>
            <person name="Debuchy R."/>
            <person name="Gladieux P."/>
            <person name="Thoren M.H."/>
            <person name="Johannesson H."/>
        </authorList>
    </citation>
    <scope>NUCLEOTIDE SEQUENCE</scope>
    <source>
        <strain evidence="6">SMH2392-1A</strain>
    </source>
</reference>
<proteinExistence type="predicted"/>
<dbReference type="Proteomes" id="UP001172101">
    <property type="component" value="Unassembled WGS sequence"/>
</dbReference>
<feature type="transmembrane region" description="Helical" evidence="5">
    <location>
        <begin position="246"/>
        <end position="266"/>
    </location>
</feature>
<evidence type="ECO:0000313" key="7">
    <source>
        <dbReference type="Proteomes" id="UP001172101"/>
    </source>
</evidence>
<dbReference type="AlphaFoldDB" id="A0AA40DMB2"/>
<evidence type="ECO:0000256" key="1">
    <source>
        <dbReference type="ARBA" id="ARBA00004141"/>
    </source>
</evidence>
<feature type="transmembrane region" description="Helical" evidence="5">
    <location>
        <begin position="12"/>
        <end position="32"/>
    </location>
</feature>
<dbReference type="InterPro" id="IPR007568">
    <property type="entry name" value="RTA1"/>
</dbReference>
<dbReference type="GeneID" id="85327538"/>
<dbReference type="Pfam" id="PF04479">
    <property type="entry name" value="RTA1"/>
    <property type="match status" value="1"/>
</dbReference>
<evidence type="ECO:0000256" key="5">
    <source>
        <dbReference type="SAM" id="Phobius"/>
    </source>
</evidence>
<dbReference type="GO" id="GO:0016020">
    <property type="term" value="C:membrane"/>
    <property type="evidence" value="ECO:0007669"/>
    <property type="project" value="UniProtKB-SubCell"/>
</dbReference>
<organism evidence="6 7">
    <name type="scientific">Lasiosphaeria miniovina</name>
    <dbReference type="NCBI Taxonomy" id="1954250"/>
    <lineage>
        <taxon>Eukaryota</taxon>
        <taxon>Fungi</taxon>
        <taxon>Dikarya</taxon>
        <taxon>Ascomycota</taxon>
        <taxon>Pezizomycotina</taxon>
        <taxon>Sordariomycetes</taxon>
        <taxon>Sordariomycetidae</taxon>
        <taxon>Sordariales</taxon>
        <taxon>Lasiosphaeriaceae</taxon>
        <taxon>Lasiosphaeria</taxon>
    </lineage>
</organism>
<feature type="transmembrane region" description="Helical" evidence="5">
    <location>
        <begin position="122"/>
        <end position="140"/>
    </location>
</feature>